<dbReference type="InterPro" id="IPR035969">
    <property type="entry name" value="Rab-GAP_TBC_sf"/>
</dbReference>
<evidence type="ECO:0000313" key="2">
    <source>
        <dbReference type="EMBL" id="POM85264.1"/>
    </source>
</evidence>
<protein>
    <submittedName>
        <fullName evidence="2">Rab-GTPase-TBC domain protein</fullName>
    </submittedName>
</protein>
<proteinExistence type="predicted"/>
<accession>A0A2P4Z5B0</accession>
<dbReference type="Pfam" id="PF00566">
    <property type="entry name" value="RabGAP-TBC"/>
    <property type="match status" value="1"/>
</dbReference>
<organism evidence="2 3">
    <name type="scientific">Cryptosporidium meleagridis</name>
    <dbReference type="NCBI Taxonomy" id="93969"/>
    <lineage>
        <taxon>Eukaryota</taxon>
        <taxon>Sar</taxon>
        <taxon>Alveolata</taxon>
        <taxon>Apicomplexa</taxon>
        <taxon>Conoidasida</taxon>
        <taxon>Coccidia</taxon>
        <taxon>Eucoccidiorida</taxon>
        <taxon>Eimeriorina</taxon>
        <taxon>Cryptosporidiidae</taxon>
        <taxon>Cryptosporidium</taxon>
    </lineage>
</organism>
<dbReference type="PANTHER" id="PTHR47219:SF9">
    <property type="entry name" value="GTPASE ACTIVATING PROTEIN AND CENTROSOME-ASSOCIATED, ISOFORM B"/>
    <property type="match status" value="1"/>
</dbReference>
<reference evidence="2 3" key="1">
    <citation type="submission" date="2014-04" db="EMBL/GenBank/DDBJ databases">
        <title>Comparative Genomics of Cryptosporidium Species.</title>
        <authorList>
            <person name="Silva J.C."/>
            <person name="Su Q."/>
            <person name="Chalmers R."/>
            <person name="Chibucos M.C."/>
            <person name="Elwin K."/>
            <person name="Godinez A."/>
            <person name="Guo F."/>
            <person name="Huynh K."/>
            <person name="Orvis J."/>
            <person name="Ott S."/>
            <person name="Sadzewicz L."/>
            <person name="Sengamalay N."/>
            <person name="Shetty A."/>
            <person name="Sun M."/>
            <person name="Tallon L."/>
            <person name="Xiao L."/>
            <person name="Zhang H."/>
            <person name="Fraser C.M."/>
            <person name="Zhu G."/>
            <person name="Kissinger J."/>
            <person name="Widmer G."/>
        </authorList>
    </citation>
    <scope>NUCLEOTIDE SEQUENCE [LARGE SCALE GENOMIC DNA]</scope>
    <source>
        <strain evidence="2 3">UKMEL1</strain>
    </source>
</reference>
<dbReference type="Proteomes" id="UP000236928">
    <property type="component" value="Unassembled WGS sequence"/>
</dbReference>
<comment type="caution">
    <text evidence="2">The sequence shown here is derived from an EMBL/GenBank/DDBJ whole genome shotgun (WGS) entry which is preliminary data.</text>
</comment>
<dbReference type="GO" id="GO:0031267">
    <property type="term" value="F:small GTPase binding"/>
    <property type="evidence" value="ECO:0007669"/>
    <property type="project" value="TreeGrafter"/>
</dbReference>
<feature type="domain" description="Rab-GAP TBC" evidence="1">
    <location>
        <begin position="748"/>
        <end position="1138"/>
    </location>
</feature>
<name>A0A2P4Z5B0_9CRYT</name>
<gene>
    <name evidence="2" type="ORF">CmeUKMEL1_16550</name>
</gene>
<dbReference type="AlphaFoldDB" id="A0A2P4Z5B0"/>
<dbReference type="VEuPathDB" id="CryptoDB:CmeUKMEL1_16550"/>
<dbReference type="PANTHER" id="PTHR47219">
    <property type="entry name" value="RAB GTPASE-ACTIVATING PROTEIN 1-LIKE"/>
    <property type="match status" value="1"/>
</dbReference>
<dbReference type="SMART" id="SM00164">
    <property type="entry name" value="TBC"/>
    <property type="match status" value="1"/>
</dbReference>
<dbReference type="SUPFAM" id="SSF47923">
    <property type="entry name" value="Ypt/Rab-GAP domain of gyp1p"/>
    <property type="match status" value="2"/>
</dbReference>
<dbReference type="OrthoDB" id="294251at2759"/>
<dbReference type="InterPro" id="IPR050302">
    <property type="entry name" value="Rab_GAP_TBC_domain"/>
</dbReference>
<sequence>MRFENSDDKIKEQITFLLNNENTNFDSSKAELIKGLIFSWKIFSERMDIESADQFTNRFISLIGKHVFSQYYTTNGKIRRFYTHYENPFIVYLHVLYLKFSLENFSGPISCTNLLNILFGDCNTEFSRLLYTIHIFEIQNMLLLISSYYLNINWGYIYKLIPGISNFNCSLDTYYTRNIKNRGDDSVVGFINSNLPRYNIHLSSFLVLRDCVYIVFSLIYYSRSRDLDDFIIDNYCGLIKDMTYQKTLLLTGPKISNTKNGLTGLFKLKERSCITSAIPLLYVLIQFISNSNETEAVVNEIMSRINNEHIIDSGQYLKDNKFCCSENNSGIGISSPQFVISLKPSYKFPDYNRCIDILLKGGEFLFVYPTPNFLNLLMRRIRGNYTFDVGIDDFNRKNMNEKRLSTILEEFFPKVMLKLSEDLTHLIIEEISNENNTRYSSLSTISIETHKGKGIKSIFKRRPKKKKIPIENIIATSIGYSSRPESIPMPSPGMNLPCFCCIQSELDGTSLFFRTLNIRTNKRCFKLLSVKTQDLCVKQWHAIIRQFMDLKFHQVQASNPISKNLIKITKGKKYNRIAHCLLDSCKIIDKWYGEILPKWGTHWNCNSIPVAIHNLSLNRNQNINKNRNESGNTKLYFGKYLKNISQTFQPDSFNFWFFGSHWLNQNTSMHIFVNRPRLTVLKSFQNLKGYSMESIYPSENGNSVLNWINFLQYKLYSSYPLYTFPIIDRGVRFGAPNSQLLSDLWSIGIPNDLRNKIWKIVLGNDLKVSNELFDILNLQSKLNIDNNDDSSTNSVIFRYALEIQYIFYNKKKNSNIGKKFSPYIERKVEILNSSASFYYPYFFSQKCGFAREFDYSTFKYEETDISLPLINTDEYFIDINNVYINKRMIKTDSLENEIFINRSNFERIHSSNNIKFLDSLNSESMLALDFSSIEALKLNKFIQYHEVSNTHGDSFFQENMDLLKNDAGNLSSITIIKGLLDTIGALISHIPNIGFQPCLINYLSVFLMYMDPPSAFKCMLNLINSYDFLFISSDVTSSSFESIDKCSIGLLSKPSTGSLLLNSQYYNQFLFNDNIWILFSHIFQSFVYSKLPQLYQHLLYTIGINFESVVTPWFRYMFMDTLSLPVVLIIWDNFLLLGLPLLFQAGLSLLKLCESQLLKCENILDTLNLLLNNCDYNSFVIKTDSFTATLREMQKVCDVTEITSITSQYKLIEQKRWILRNQQSIRNYLLSQGYYCTSTPNTPKGR</sequence>
<dbReference type="GO" id="GO:0005096">
    <property type="term" value="F:GTPase activator activity"/>
    <property type="evidence" value="ECO:0007669"/>
    <property type="project" value="TreeGrafter"/>
</dbReference>
<dbReference type="EMBL" id="JIBK01000050">
    <property type="protein sequence ID" value="POM85264.1"/>
    <property type="molecule type" value="Genomic_DNA"/>
</dbReference>
<dbReference type="PROSITE" id="PS50086">
    <property type="entry name" value="TBC_RABGAP"/>
    <property type="match status" value="1"/>
</dbReference>
<evidence type="ECO:0000313" key="3">
    <source>
        <dbReference type="Proteomes" id="UP000236928"/>
    </source>
</evidence>
<dbReference type="Gene3D" id="1.10.472.80">
    <property type="entry name" value="Ypt/Rab-GAP domain of gyp1p, domain 3"/>
    <property type="match status" value="1"/>
</dbReference>
<dbReference type="InterPro" id="IPR000195">
    <property type="entry name" value="Rab-GAP-TBC_dom"/>
</dbReference>
<evidence type="ECO:0000259" key="1">
    <source>
        <dbReference type="PROSITE" id="PS50086"/>
    </source>
</evidence>
<keyword evidence="3" id="KW-1185">Reference proteome</keyword>